<protein>
    <submittedName>
        <fullName evidence="1">Uncharacterized protein</fullName>
    </submittedName>
</protein>
<dbReference type="VEuPathDB" id="FungiDB:I7I52_04214"/>
<reference evidence="1 2" key="1">
    <citation type="submission" date="2021-01" db="EMBL/GenBank/DDBJ databases">
        <title>Chromosome-level genome assembly of a human fungal pathogen reveals clustering of transcriptionally co-regulated genes.</title>
        <authorList>
            <person name="Voorhies M."/>
            <person name="Cohen S."/>
            <person name="Shea T.P."/>
            <person name="Petrus S."/>
            <person name="Munoz J.F."/>
            <person name="Poplawski S."/>
            <person name="Goldman W.E."/>
            <person name="Michael T."/>
            <person name="Cuomo C.A."/>
            <person name="Sil A."/>
            <person name="Beyhan S."/>
        </authorList>
    </citation>
    <scope>NUCLEOTIDE SEQUENCE [LARGE SCALE GENOMIC DNA]</scope>
    <source>
        <strain evidence="1 2">G184AR</strain>
    </source>
</reference>
<sequence>MILYGDPARVKFSPRIPLQISTSPMLDRSFLTTTNKRTHSEQPTNAHNIALMCEIVVYAYDFLCL</sequence>
<dbReference type="Proteomes" id="UP000670092">
    <property type="component" value="Unassembled WGS sequence"/>
</dbReference>
<evidence type="ECO:0000313" key="1">
    <source>
        <dbReference type="EMBL" id="KAG5305523.1"/>
    </source>
</evidence>
<organism evidence="1 2">
    <name type="scientific">Ajellomyces capsulatus</name>
    <name type="common">Darling's disease fungus</name>
    <name type="synonym">Histoplasma capsulatum</name>
    <dbReference type="NCBI Taxonomy" id="5037"/>
    <lineage>
        <taxon>Eukaryota</taxon>
        <taxon>Fungi</taxon>
        <taxon>Dikarya</taxon>
        <taxon>Ascomycota</taxon>
        <taxon>Pezizomycotina</taxon>
        <taxon>Eurotiomycetes</taxon>
        <taxon>Eurotiomycetidae</taxon>
        <taxon>Onygenales</taxon>
        <taxon>Ajellomycetaceae</taxon>
        <taxon>Histoplasma</taxon>
    </lineage>
</organism>
<evidence type="ECO:0000313" key="2">
    <source>
        <dbReference type="Proteomes" id="UP000670092"/>
    </source>
</evidence>
<dbReference type="AlphaFoldDB" id="A0A8H8DAE6"/>
<dbReference type="EMBL" id="JAEVHI010000001">
    <property type="protein sequence ID" value="KAG5305523.1"/>
    <property type="molecule type" value="Genomic_DNA"/>
</dbReference>
<comment type="caution">
    <text evidence="1">The sequence shown here is derived from an EMBL/GenBank/DDBJ whole genome shotgun (WGS) entry which is preliminary data.</text>
</comment>
<proteinExistence type="predicted"/>
<name>A0A8H8DAE6_AJECA</name>
<gene>
    <name evidence="1" type="ORF">I7I52_04214</name>
</gene>
<accession>A0A8H8DAE6</accession>